<sequence>MQIANLDENNIFLDCPYSDRDEMFSYVSKTLLKQDAVTNDYLGKVIAREDNHPTGFKLRTINVAMPHVDPEFVKKNGLFVVTSRQGIVFKNAETDEPLAVNIVFGLLLKEADTHLTFLMKLASSFQDEPLLSQILNSKSTLEVKQLLGKILI</sequence>
<dbReference type="InterPro" id="IPR016152">
    <property type="entry name" value="PTrfase/Anion_transptr"/>
</dbReference>
<proteinExistence type="predicted"/>
<dbReference type="InterPro" id="IPR051541">
    <property type="entry name" value="PTS_SugarTrans_NitroReg"/>
</dbReference>
<dbReference type="RefSeq" id="WP_345491729.1">
    <property type="nucleotide sequence ID" value="NZ_BAABHY010000005.1"/>
</dbReference>
<feature type="domain" description="PTS EIIA type-2" evidence="1">
    <location>
        <begin position="4"/>
        <end position="150"/>
    </location>
</feature>
<evidence type="ECO:0000313" key="3">
    <source>
        <dbReference type="Proteomes" id="UP001500171"/>
    </source>
</evidence>
<dbReference type="SUPFAM" id="SSF55804">
    <property type="entry name" value="Phoshotransferase/anion transport protein"/>
    <property type="match status" value="1"/>
</dbReference>
<dbReference type="Gene3D" id="3.40.930.10">
    <property type="entry name" value="Mannitol-specific EII, Chain A"/>
    <property type="match status" value="1"/>
</dbReference>
<evidence type="ECO:0000259" key="1">
    <source>
        <dbReference type="PROSITE" id="PS51094"/>
    </source>
</evidence>
<gene>
    <name evidence="2" type="ORF">GCM10023211_19790</name>
</gene>
<dbReference type="InterPro" id="IPR002178">
    <property type="entry name" value="PTS_EIIA_type-2_dom"/>
</dbReference>
<dbReference type="CDD" id="cd00211">
    <property type="entry name" value="PTS_IIA_fru"/>
    <property type="match status" value="1"/>
</dbReference>
<dbReference type="PANTHER" id="PTHR47738:SF3">
    <property type="entry name" value="PHOSPHOTRANSFERASE SYSTEM MANNITOL_FRUCTOSE-SPECIFIC IIA DOMAIN CONTAINING PROTEIN"/>
    <property type="match status" value="1"/>
</dbReference>
<dbReference type="PROSITE" id="PS51094">
    <property type="entry name" value="PTS_EIIA_TYPE_2"/>
    <property type="match status" value="1"/>
</dbReference>
<dbReference type="Proteomes" id="UP001500171">
    <property type="component" value="Unassembled WGS sequence"/>
</dbReference>
<dbReference type="PANTHER" id="PTHR47738">
    <property type="entry name" value="PTS SYSTEM FRUCTOSE-LIKE EIIA COMPONENT-RELATED"/>
    <property type="match status" value="1"/>
</dbReference>
<evidence type="ECO:0000313" key="2">
    <source>
        <dbReference type="EMBL" id="GAA5112724.1"/>
    </source>
</evidence>
<reference evidence="3" key="1">
    <citation type="journal article" date="2019" name="Int. J. Syst. Evol. Microbiol.">
        <title>The Global Catalogue of Microorganisms (GCM) 10K type strain sequencing project: providing services to taxonomists for standard genome sequencing and annotation.</title>
        <authorList>
            <consortium name="The Broad Institute Genomics Platform"/>
            <consortium name="The Broad Institute Genome Sequencing Center for Infectious Disease"/>
            <person name="Wu L."/>
            <person name="Ma J."/>
        </authorList>
    </citation>
    <scope>NUCLEOTIDE SEQUENCE [LARGE SCALE GENOMIC DNA]</scope>
    <source>
        <strain evidence="3">JCM 18050</strain>
    </source>
</reference>
<comment type="caution">
    <text evidence="2">The sequence shown here is derived from an EMBL/GenBank/DDBJ whole genome shotgun (WGS) entry which is preliminary data.</text>
</comment>
<name>A0ABP9N9R8_9GAMM</name>
<protein>
    <recommendedName>
        <fullName evidence="1">PTS EIIA type-2 domain-containing protein</fullName>
    </recommendedName>
</protein>
<dbReference type="Pfam" id="PF00359">
    <property type="entry name" value="PTS_EIIA_2"/>
    <property type="match status" value="1"/>
</dbReference>
<accession>A0ABP9N9R8</accession>
<dbReference type="EMBL" id="BAABHY010000005">
    <property type="protein sequence ID" value="GAA5112724.1"/>
    <property type="molecule type" value="Genomic_DNA"/>
</dbReference>
<organism evidence="2 3">
    <name type="scientific">Orbus sasakiae</name>
    <dbReference type="NCBI Taxonomy" id="1078475"/>
    <lineage>
        <taxon>Bacteria</taxon>
        <taxon>Pseudomonadati</taxon>
        <taxon>Pseudomonadota</taxon>
        <taxon>Gammaproteobacteria</taxon>
        <taxon>Orbales</taxon>
        <taxon>Orbaceae</taxon>
        <taxon>Orbus</taxon>
    </lineage>
</organism>
<keyword evidence="3" id="KW-1185">Reference proteome</keyword>